<name>A0A1A2ZQS1_9MYCO</name>
<organism evidence="1 2">
    <name type="scientific">Mycobacterium kyorinense</name>
    <dbReference type="NCBI Taxonomy" id="487514"/>
    <lineage>
        <taxon>Bacteria</taxon>
        <taxon>Bacillati</taxon>
        <taxon>Actinomycetota</taxon>
        <taxon>Actinomycetes</taxon>
        <taxon>Mycobacteriales</taxon>
        <taxon>Mycobacteriaceae</taxon>
        <taxon>Mycobacterium</taxon>
    </lineage>
</organism>
<dbReference type="InterPro" id="IPR009097">
    <property type="entry name" value="Cyclic_Pdiesterase"/>
</dbReference>
<accession>A0A1A2ZQS1</accession>
<evidence type="ECO:0008006" key="3">
    <source>
        <dbReference type="Google" id="ProtNLM"/>
    </source>
</evidence>
<dbReference type="AlphaFoldDB" id="A0A1A2ZQS1"/>
<dbReference type="RefSeq" id="WP_065012833.1">
    <property type="nucleotide sequence ID" value="NZ_LZKJ01000029.1"/>
</dbReference>
<dbReference type="OrthoDB" id="3397424at2"/>
<gene>
    <name evidence="1" type="ORF">A5707_12675</name>
</gene>
<dbReference type="Gene3D" id="3.90.1140.10">
    <property type="entry name" value="Cyclic phosphodiesterase"/>
    <property type="match status" value="1"/>
</dbReference>
<dbReference type="Proteomes" id="UP000093592">
    <property type="component" value="Unassembled WGS sequence"/>
</dbReference>
<protein>
    <recommendedName>
        <fullName evidence="3">2'-5' RNA ligase</fullName>
    </recommendedName>
</protein>
<dbReference type="SUPFAM" id="SSF55144">
    <property type="entry name" value="LigT-like"/>
    <property type="match status" value="1"/>
</dbReference>
<evidence type="ECO:0000313" key="2">
    <source>
        <dbReference type="Proteomes" id="UP000093592"/>
    </source>
</evidence>
<evidence type="ECO:0000313" key="1">
    <source>
        <dbReference type="EMBL" id="OBI52043.1"/>
    </source>
</evidence>
<dbReference type="EMBL" id="LZKJ01000029">
    <property type="protein sequence ID" value="OBI52043.1"/>
    <property type="molecule type" value="Genomic_DNA"/>
</dbReference>
<sequence length="174" mass="18805">MVHSIELVFDPDTEAAIRRIWVELADAGIPSQAPAARPHVTMVVAQRIAPETDALLSAAVERLPLSCAVGASLLFGRSNAVLARLVVPTAELLAMHAEVHRVCRPHLQSAPMANSLPGQWTPHVTLARRIGGGHLGRALRIAGRPAQIEGRFAALRRWDGNTRAEYLLSAEQQI</sequence>
<reference evidence="2" key="1">
    <citation type="submission" date="2016-06" db="EMBL/GenBank/DDBJ databases">
        <authorList>
            <person name="Sutton G."/>
            <person name="Brinkac L."/>
            <person name="Sanka R."/>
            <person name="Adams M."/>
            <person name="Lau E."/>
            <person name="Sam S."/>
            <person name="Sreng N."/>
            <person name="Him V."/>
            <person name="Kerleguer A."/>
            <person name="Cheng S."/>
        </authorList>
    </citation>
    <scope>NUCLEOTIDE SEQUENCE [LARGE SCALE GENOMIC DNA]</scope>
    <source>
        <strain evidence="2">E861</strain>
    </source>
</reference>
<dbReference type="Pfam" id="PF13563">
    <property type="entry name" value="2_5_RNA_ligase2"/>
    <property type="match status" value="1"/>
</dbReference>
<comment type="caution">
    <text evidence="1">The sequence shown here is derived from an EMBL/GenBank/DDBJ whole genome shotgun (WGS) entry which is preliminary data.</text>
</comment>
<proteinExistence type="predicted"/>